<accession>A0ABU2HQS8</accession>
<proteinExistence type="predicted"/>
<dbReference type="EMBL" id="JAVQLW010000001">
    <property type="protein sequence ID" value="MDS9466944.1"/>
    <property type="molecule type" value="Genomic_DNA"/>
</dbReference>
<name>A0ABU2HQS8_9RHOB</name>
<evidence type="ECO:0000313" key="3">
    <source>
        <dbReference type="Proteomes" id="UP001269144"/>
    </source>
</evidence>
<evidence type="ECO:0000256" key="1">
    <source>
        <dbReference type="SAM" id="SignalP"/>
    </source>
</evidence>
<feature type="chain" id="PRO_5046510760" evidence="1">
    <location>
        <begin position="16"/>
        <end position="93"/>
    </location>
</feature>
<evidence type="ECO:0000313" key="2">
    <source>
        <dbReference type="EMBL" id="MDS9466944.1"/>
    </source>
</evidence>
<sequence length="93" mass="9668">MIGALLISASLTVTAASPASGNEDAAAAFIKDATGWLLNGDDLPEGLDARLQALEPSERLRAIIFLRRSGLYSGTGWTIERVLAPALSSETGP</sequence>
<keyword evidence="1" id="KW-0732">Signal</keyword>
<dbReference type="RefSeq" id="WP_311159136.1">
    <property type="nucleotide sequence ID" value="NZ_JAVQLW010000001.1"/>
</dbReference>
<keyword evidence="3" id="KW-1185">Reference proteome</keyword>
<protein>
    <submittedName>
        <fullName evidence="2">Uncharacterized protein</fullName>
    </submittedName>
</protein>
<feature type="signal peptide" evidence="1">
    <location>
        <begin position="1"/>
        <end position="15"/>
    </location>
</feature>
<gene>
    <name evidence="2" type="ORF">RGQ15_05045</name>
</gene>
<reference evidence="3" key="1">
    <citation type="submission" date="2023-07" db="EMBL/GenBank/DDBJ databases">
        <title>Paracoccus sp. MBLB3053 whole genome sequence.</title>
        <authorList>
            <person name="Hwang C.Y."/>
            <person name="Cho E.-S."/>
            <person name="Seo M.-J."/>
        </authorList>
    </citation>
    <scope>NUCLEOTIDE SEQUENCE [LARGE SCALE GENOMIC DNA]</scope>
    <source>
        <strain evidence="3">MBLB3053</strain>
    </source>
</reference>
<comment type="caution">
    <text evidence="2">The sequence shown here is derived from an EMBL/GenBank/DDBJ whole genome shotgun (WGS) entry which is preliminary data.</text>
</comment>
<dbReference type="Proteomes" id="UP001269144">
    <property type="component" value="Unassembled WGS sequence"/>
</dbReference>
<organism evidence="2 3">
    <name type="scientific">Paracoccus aurantius</name>
    <dbReference type="NCBI Taxonomy" id="3073814"/>
    <lineage>
        <taxon>Bacteria</taxon>
        <taxon>Pseudomonadati</taxon>
        <taxon>Pseudomonadota</taxon>
        <taxon>Alphaproteobacteria</taxon>
        <taxon>Rhodobacterales</taxon>
        <taxon>Paracoccaceae</taxon>
        <taxon>Paracoccus</taxon>
    </lineage>
</organism>